<evidence type="ECO:0000256" key="7">
    <source>
        <dbReference type="ARBA" id="ARBA00023136"/>
    </source>
</evidence>
<keyword evidence="1" id="KW-0813">Transport</keyword>
<dbReference type="PANTHER" id="PTHR24223">
    <property type="entry name" value="ATP-BINDING CASSETTE SUB-FAMILY C"/>
    <property type="match status" value="1"/>
</dbReference>
<name>A0A1M2VF91_TRAPU</name>
<sequence length="254" mass="27925">PDLPNVLHNLNFEIRPGEKVGVLGRTGSGKSTLALSFFRFVEPTEGRILVDGLDISKIGLTDLRSKLTIIPQDPTILSGTLRSTLDVFGEYQDAEIYEALRRVHLIPAGEASEESESVNANVFRNLDSPVSEAGENFSTGEKQLLCMARAILKRSRVLLMDEATASVDYATDELIGKTIRQLRQGEWFSPDCVWKGVFISAVGFPIQVMLLDQGRIAEFDKPATLLADPQSKFHALCQATGKQEFATLKRMAGV</sequence>
<gene>
    <name evidence="9" type="ORF">TRAPUB_2895</name>
</gene>
<feature type="non-terminal residue" evidence="9">
    <location>
        <position position="1"/>
    </location>
</feature>
<evidence type="ECO:0000256" key="5">
    <source>
        <dbReference type="ARBA" id="ARBA00022840"/>
    </source>
</evidence>
<dbReference type="InterPro" id="IPR003439">
    <property type="entry name" value="ABC_transporter-like_ATP-bd"/>
</dbReference>
<dbReference type="PROSITE" id="PS50893">
    <property type="entry name" value="ABC_TRANSPORTER_2"/>
    <property type="match status" value="1"/>
</dbReference>
<dbReference type="STRING" id="154538.A0A1M2VF91"/>
<evidence type="ECO:0000256" key="4">
    <source>
        <dbReference type="ARBA" id="ARBA00022741"/>
    </source>
</evidence>
<evidence type="ECO:0000313" key="9">
    <source>
        <dbReference type="EMBL" id="OJT06265.1"/>
    </source>
</evidence>
<reference evidence="9 10" key="1">
    <citation type="submission" date="2016-10" db="EMBL/GenBank/DDBJ databases">
        <title>Genome sequence of the basidiomycete white-rot fungus Trametes pubescens.</title>
        <authorList>
            <person name="Makela M.R."/>
            <person name="Granchi Z."/>
            <person name="Peng M."/>
            <person name="De Vries R.P."/>
            <person name="Grigoriev I."/>
            <person name="Riley R."/>
            <person name="Hilden K."/>
        </authorList>
    </citation>
    <scope>NUCLEOTIDE SEQUENCE [LARGE SCALE GENOMIC DNA]</scope>
    <source>
        <strain evidence="9 10">FBCC735</strain>
    </source>
</reference>
<dbReference type="EMBL" id="MNAD01001334">
    <property type="protein sequence ID" value="OJT06265.1"/>
    <property type="molecule type" value="Genomic_DNA"/>
</dbReference>
<dbReference type="SUPFAM" id="SSF52540">
    <property type="entry name" value="P-loop containing nucleoside triphosphate hydrolases"/>
    <property type="match status" value="1"/>
</dbReference>
<dbReference type="FunFam" id="3.40.50.300:FF:000630">
    <property type="entry name" value="ATP-binding cassette (ABC) transporter, putative"/>
    <property type="match status" value="1"/>
</dbReference>
<evidence type="ECO:0000256" key="6">
    <source>
        <dbReference type="ARBA" id="ARBA00022989"/>
    </source>
</evidence>
<dbReference type="AlphaFoldDB" id="A0A1M2VF91"/>
<dbReference type="OrthoDB" id="6500128at2759"/>
<evidence type="ECO:0000256" key="2">
    <source>
        <dbReference type="ARBA" id="ARBA00022692"/>
    </source>
</evidence>
<protein>
    <submittedName>
        <fullName evidence="9">ATP-dependent bile acid permease</fullName>
    </submittedName>
</protein>
<dbReference type="GO" id="GO:0000329">
    <property type="term" value="C:fungal-type vacuole membrane"/>
    <property type="evidence" value="ECO:0007669"/>
    <property type="project" value="TreeGrafter"/>
</dbReference>
<dbReference type="GO" id="GO:0016887">
    <property type="term" value="F:ATP hydrolysis activity"/>
    <property type="evidence" value="ECO:0007669"/>
    <property type="project" value="InterPro"/>
</dbReference>
<dbReference type="Gene3D" id="3.40.50.300">
    <property type="entry name" value="P-loop containing nucleotide triphosphate hydrolases"/>
    <property type="match status" value="1"/>
</dbReference>
<dbReference type="InterPro" id="IPR027417">
    <property type="entry name" value="P-loop_NTPase"/>
</dbReference>
<proteinExistence type="predicted"/>
<accession>A0A1M2VF91</accession>
<dbReference type="InterPro" id="IPR050173">
    <property type="entry name" value="ABC_transporter_C-like"/>
</dbReference>
<dbReference type="GO" id="GO:0005524">
    <property type="term" value="F:ATP binding"/>
    <property type="evidence" value="ECO:0007669"/>
    <property type="project" value="UniProtKB-KW"/>
</dbReference>
<keyword evidence="6" id="KW-1133">Transmembrane helix</keyword>
<dbReference type="CDD" id="cd03244">
    <property type="entry name" value="ABCC_MRP_domain2"/>
    <property type="match status" value="1"/>
</dbReference>
<evidence type="ECO:0000259" key="8">
    <source>
        <dbReference type="PROSITE" id="PS50893"/>
    </source>
</evidence>
<organism evidence="9 10">
    <name type="scientific">Trametes pubescens</name>
    <name type="common">White-rot fungus</name>
    <dbReference type="NCBI Taxonomy" id="154538"/>
    <lineage>
        <taxon>Eukaryota</taxon>
        <taxon>Fungi</taxon>
        <taxon>Dikarya</taxon>
        <taxon>Basidiomycota</taxon>
        <taxon>Agaricomycotina</taxon>
        <taxon>Agaricomycetes</taxon>
        <taxon>Polyporales</taxon>
        <taxon>Polyporaceae</taxon>
        <taxon>Trametes</taxon>
    </lineage>
</organism>
<dbReference type="Proteomes" id="UP000184267">
    <property type="component" value="Unassembled WGS sequence"/>
</dbReference>
<evidence type="ECO:0000313" key="10">
    <source>
        <dbReference type="Proteomes" id="UP000184267"/>
    </source>
</evidence>
<dbReference type="SMART" id="SM00382">
    <property type="entry name" value="AAA"/>
    <property type="match status" value="1"/>
</dbReference>
<comment type="caution">
    <text evidence="9">The sequence shown here is derived from an EMBL/GenBank/DDBJ whole genome shotgun (WGS) entry which is preliminary data.</text>
</comment>
<keyword evidence="10" id="KW-1185">Reference proteome</keyword>
<keyword evidence="4" id="KW-0547">Nucleotide-binding</keyword>
<dbReference type="GO" id="GO:0042626">
    <property type="term" value="F:ATPase-coupled transmembrane transporter activity"/>
    <property type="evidence" value="ECO:0007669"/>
    <property type="project" value="TreeGrafter"/>
</dbReference>
<keyword evidence="7" id="KW-0472">Membrane</keyword>
<dbReference type="PANTHER" id="PTHR24223:SF353">
    <property type="entry name" value="ABC TRANSPORTER ATP-BINDING PROTEIN_PERMEASE VMR1-RELATED"/>
    <property type="match status" value="1"/>
</dbReference>
<keyword evidence="3" id="KW-0677">Repeat</keyword>
<dbReference type="InterPro" id="IPR003593">
    <property type="entry name" value="AAA+_ATPase"/>
</dbReference>
<keyword evidence="2" id="KW-0812">Transmembrane</keyword>
<feature type="domain" description="ABC transporter" evidence="8">
    <location>
        <begin position="1"/>
        <end position="238"/>
    </location>
</feature>
<evidence type="ECO:0000256" key="1">
    <source>
        <dbReference type="ARBA" id="ARBA00022448"/>
    </source>
</evidence>
<keyword evidence="5" id="KW-0067">ATP-binding</keyword>
<evidence type="ECO:0000256" key="3">
    <source>
        <dbReference type="ARBA" id="ARBA00022737"/>
    </source>
</evidence>
<dbReference type="OMA" id="IINVHDV"/>
<dbReference type="Pfam" id="PF00005">
    <property type="entry name" value="ABC_tran"/>
    <property type="match status" value="1"/>
</dbReference>